<dbReference type="InterPro" id="IPR007527">
    <property type="entry name" value="Znf_SWIM"/>
</dbReference>
<sequence length="168" mass="19113">MMKKWSASAYAFFHPVPAIEYHHDCKCHIFTCAAKGCKHVVAQYLDTMDKESTDVLDMADNAKNHNDKTIIKMFEQSKDKGAVMYSHCLHTKTETCLHPFNIVKDHGFLCLMKIGHPSYYLPHPTTVSCDIKTEYDGELSFATDAWTLPNHQAFVAFTVHFIHNGQST</sequence>
<dbReference type="GeneID" id="85358780"/>
<evidence type="ECO:0000313" key="4">
    <source>
        <dbReference type="Proteomes" id="UP001175211"/>
    </source>
</evidence>
<protein>
    <recommendedName>
        <fullName evidence="2">SWIM-type domain-containing protein</fullName>
    </recommendedName>
</protein>
<evidence type="ECO:0000313" key="3">
    <source>
        <dbReference type="EMBL" id="KAK0467344.1"/>
    </source>
</evidence>
<dbReference type="RefSeq" id="XP_060337936.1">
    <property type="nucleotide sequence ID" value="XM_060475232.1"/>
</dbReference>
<keyword evidence="1" id="KW-0479">Metal-binding</keyword>
<feature type="domain" description="SWIM-type" evidence="2">
    <location>
        <begin position="10"/>
        <end position="48"/>
    </location>
</feature>
<keyword evidence="1" id="KW-0863">Zinc-finger</keyword>
<keyword evidence="1" id="KW-0862">Zinc</keyword>
<dbReference type="PROSITE" id="PS50966">
    <property type="entry name" value="ZF_SWIM"/>
    <property type="match status" value="1"/>
</dbReference>
<dbReference type="GO" id="GO:0008270">
    <property type="term" value="F:zinc ion binding"/>
    <property type="evidence" value="ECO:0007669"/>
    <property type="project" value="UniProtKB-KW"/>
</dbReference>
<gene>
    <name evidence="3" type="ORF">EV420DRAFT_1617412</name>
</gene>
<organism evidence="3 4">
    <name type="scientific">Armillaria tabescens</name>
    <name type="common">Ringless honey mushroom</name>
    <name type="synonym">Agaricus tabescens</name>
    <dbReference type="NCBI Taxonomy" id="1929756"/>
    <lineage>
        <taxon>Eukaryota</taxon>
        <taxon>Fungi</taxon>
        <taxon>Dikarya</taxon>
        <taxon>Basidiomycota</taxon>
        <taxon>Agaricomycotina</taxon>
        <taxon>Agaricomycetes</taxon>
        <taxon>Agaricomycetidae</taxon>
        <taxon>Agaricales</taxon>
        <taxon>Marasmiineae</taxon>
        <taxon>Physalacriaceae</taxon>
        <taxon>Desarmillaria</taxon>
    </lineage>
</organism>
<evidence type="ECO:0000259" key="2">
    <source>
        <dbReference type="PROSITE" id="PS50966"/>
    </source>
</evidence>
<accession>A0AA39NKS2</accession>
<keyword evidence="4" id="KW-1185">Reference proteome</keyword>
<dbReference type="AlphaFoldDB" id="A0AA39NKS2"/>
<dbReference type="Proteomes" id="UP001175211">
    <property type="component" value="Unassembled WGS sequence"/>
</dbReference>
<comment type="caution">
    <text evidence="3">The sequence shown here is derived from an EMBL/GenBank/DDBJ whole genome shotgun (WGS) entry which is preliminary data.</text>
</comment>
<name>A0AA39NKS2_ARMTA</name>
<proteinExistence type="predicted"/>
<dbReference type="EMBL" id="JAUEPS010000003">
    <property type="protein sequence ID" value="KAK0467344.1"/>
    <property type="molecule type" value="Genomic_DNA"/>
</dbReference>
<reference evidence="3" key="1">
    <citation type="submission" date="2023-06" db="EMBL/GenBank/DDBJ databases">
        <authorList>
            <consortium name="Lawrence Berkeley National Laboratory"/>
            <person name="Ahrendt S."/>
            <person name="Sahu N."/>
            <person name="Indic B."/>
            <person name="Wong-Bajracharya J."/>
            <person name="Merenyi Z."/>
            <person name="Ke H.-M."/>
            <person name="Monk M."/>
            <person name="Kocsube S."/>
            <person name="Drula E."/>
            <person name="Lipzen A."/>
            <person name="Balint B."/>
            <person name="Henrissat B."/>
            <person name="Andreopoulos B."/>
            <person name="Martin F.M."/>
            <person name="Harder C.B."/>
            <person name="Rigling D."/>
            <person name="Ford K.L."/>
            <person name="Foster G.D."/>
            <person name="Pangilinan J."/>
            <person name="Papanicolaou A."/>
            <person name="Barry K."/>
            <person name="LaButti K."/>
            <person name="Viragh M."/>
            <person name="Koriabine M."/>
            <person name="Yan M."/>
            <person name="Riley R."/>
            <person name="Champramary S."/>
            <person name="Plett K.L."/>
            <person name="Tsai I.J."/>
            <person name="Slot J."/>
            <person name="Sipos G."/>
            <person name="Plett J."/>
            <person name="Nagy L.G."/>
            <person name="Grigoriev I.V."/>
        </authorList>
    </citation>
    <scope>NUCLEOTIDE SEQUENCE</scope>
    <source>
        <strain evidence="3">CCBAS 213</strain>
    </source>
</reference>
<dbReference type="SUPFAM" id="SSF140996">
    <property type="entry name" value="Hermes dimerisation domain"/>
    <property type="match status" value="1"/>
</dbReference>
<evidence type="ECO:0000256" key="1">
    <source>
        <dbReference type="PROSITE-ProRule" id="PRU00325"/>
    </source>
</evidence>